<protein>
    <submittedName>
        <fullName evidence="1">Uncharacterized protein</fullName>
    </submittedName>
</protein>
<comment type="caution">
    <text evidence="1">The sequence shown here is derived from an EMBL/GenBank/DDBJ whole genome shotgun (WGS) entry which is preliminary data.</text>
</comment>
<gene>
    <name evidence="1" type="ORF">EVAR_58821_1</name>
</gene>
<evidence type="ECO:0000313" key="2">
    <source>
        <dbReference type="Proteomes" id="UP000299102"/>
    </source>
</evidence>
<dbReference type="Proteomes" id="UP000299102">
    <property type="component" value="Unassembled WGS sequence"/>
</dbReference>
<accession>A0A4C1YI13</accession>
<name>A0A4C1YI13_EUMVA</name>
<dbReference type="EMBL" id="BGZK01001259">
    <property type="protein sequence ID" value="GBP75728.1"/>
    <property type="molecule type" value="Genomic_DNA"/>
</dbReference>
<evidence type="ECO:0000313" key="1">
    <source>
        <dbReference type="EMBL" id="GBP75728.1"/>
    </source>
</evidence>
<proteinExistence type="predicted"/>
<reference evidence="1 2" key="1">
    <citation type="journal article" date="2019" name="Commun. Biol.">
        <title>The bagworm genome reveals a unique fibroin gene that provides high tensile strength.</title>
        <authorList>
            <person name="Kono N."/>
            <person name="Nakamura H."/>
            <person name="Ohtoshi R."/>
            <person name="Tomita M."/>
            <person name="Numata K."/>
            <person name="Arakawa K."/>
        </authorList>
    </citation>
    <scope>NUCLEOTIDE SEQUENCE [LARGE SCALE GENOMIC DNA]</scope>
</reference>
<organism evidence="1 2">
    <name type="scientific">Eumeta variegata</name>
    <name type="common">Bagworm moth</name>
    <name type="synonym">Eumeta japonica</name>
    <dbReference type="NCBI Taxonomy" id="151549"/>
    <lineage>
        <taxon>Eukaryota</taxon>
        <taxon>Metazoa</taxon>
        <taxon>Ecdysozoa</taxon>
        <taxon>Arthropoda</taxon>
        <taxon>Hexapoda</taxon>
        <taxon>Insecta</taxon>
        <taxon>Pterygota</taxon>
        <taxon>Neoptera</taxon>
        <taxon>Endopterygota</taxon>
        <taxon>Lepidoptera</taxon>
        <taxon>Glossata</taxon>
        <taxon>Ditrysia</taxon>
        <taxon>Tineoidea</taxon>
        <taxon>Psychidae</taxon>
        <taxon>Oiketicinae</taxon>
        <taxon>Eumeta</taxon>
    </lineage>
</organism>
<sequence length="119" mass="13939">MEVKGGTKSEIETRTETVEIEVEKWDRYHDGHMLKVDIIDSQPQRSHKCVVGLFTRNRISDKGELPMDIRKPWSLECCRHFNTHTTRLDRDESPLCREKHNFNMEVELMEGRDGGGRPT</sequence>
<dbReference type="AlphaFoldDB" id="A0A4C1YI13"/>
<keyword evidence="2" id="KW-1185">Reference proteome</keyword>